<reference evidence="1 2" key="1">
    <citation type="submission" date="2018-10" db="EMBL/GenBank/DDBJ databases">
        <authorList>
            <person name="Ekblom R."/>
            <person name="Jareborg N."/>
        </authorList>
    </citation>
    <scope>NUCLEOTIDE SEQUENCE [LARGE SCALE GENOMIC DNA]</scope>
    <source>
        <tissue evidence="1">Muscle</tissue>
    </source>
</reference>
<sequence length="64" mass="7373">TWTFWPSSRLCCPQTPGRSSYQVFLLGLLLRIEAVVSPRLRGFCLLFLCQQGTVLSPRKEERET</sequence>
<protein>
    <submittedName>
        <fullName evidence="1">Uncharacterized protein</fullName>
    </submittedName>
</protein>
<name>A0A9X9LMZ8_GULGU</name>
<dbReference type="AlphaFoldDB" id="A0A9X9LMZ8"/>
<comment type="caution">
    <text evidence="1">The sequence shown here is derived from an EMBL/GenBank/DDBJ whole genome shotgun (WGS) entry which is preliminary data.</text>
</comment>
<feature type="non-terminal residue" evidence="1">
    <location>
        <position position="64"/>
    </location>
</feature>
<gene>
    <name evidence="1" type="ORF">BN2614_LOCUS3</name>
</gene>
<organism evidence="1 2">
    <name type="scientific">Gulo gulo</name>
    <name type="common">Wolverine</name>
    <name type="synonym">Gluton</name>
    <dbReference type="NCBI Taxonomy" id="48420"/>
    <lineage>
        <taxon>Eukaryota</taxon>
        <taxon>Metazoa</taxon>
        <taxon>Chordata</taxon>
        <taxon>Craniata</taxon>
        <taxon>Vertebrata</taxon>
        <taxon>Euteleostomi</taxon>
        <taxon>Mammalia</taxon>
        <taxon>Eutheria</taxon>
        <taxon>Laurasiatheria</taxon>
        <taxon>Carnivora</taxon>
        <taxon>Caniformia</taxon>
        <taxon>Musteloidea</taxon>
        <taxon>Mustelidae</taxon>
        <taxon>Guloninae</taxon>
        <taxon>Gulo</taxon>
    </lineage>
</organism>
<evidence type="ECO:0000313" key="1">
    <source>
        <dbReference type="EMBL" id="VCW77321.1"/>
    </source>
</evidence>
<keyword evidence="2" id="KW-1185">Reference proteome</keyword>
<dbReference type="EMBL" id="CYRY02008662">
    <property type="protein sequence ID" value="VCW77321.1"/>
    <property type="molecule type" value="Genomic_DNA"/>
</dbReference>
<accession>A0A9X9LMZ8</accession>
<proteinExistence type="predicted"/>
<evidence type="ECO:0000313" key="2">
    <source>
        <dbReference type="Proteomes" id="UP000269945"/>
    </source>
</evidence>
<dbReference type="Proteomes" id="UP000269945">
    <property type="component" value="Unassembled WGS sequence"/>
</dbReference>